<gene>
    <name evidence="2" type="ORF">SARC_10243</name>
</gene>
<dbReference type="AlphaFoldDB" id="A0A0L0FKJ1"/>
<dbReference type="RefSeq" id="XP_014151201.1">
    <property type="nucleotide sequence ID" value="XM_014295726.1"/>
</dbReference>
<feature type="non-terminal residue" evidence="2">
    <location>
        <position position="1"/>
    </location>
</feature>
<dbReference type="InterPro" id="IPR022782">
    <property type="entry name" value="AIP3-like_C"/>
</dbReference>
<protein>
    <recommendedName>
        <fullName evidence="1">Actin interacting protein 3-like C-terminal domain-containing protein</fullName>
    </recommendedName>
</protein>
<keyword evidence="3" id="KW-1185">Reference proteome</keyword>
<dbReference type="EMBL" id="KQ242777">
    <property type="protein sequence ID" value="KNC77299.1"/>
    <property type="molecule type" value="Genomic_DNA"/>
</dbReference>
<dbReference type="OrthoDB" id="783096at2759"/>
<dbReference type="Pfam" id="PF03915">
    <property type="entry name" value="AIP3"/>
    <property type="match status" value="1"/>
</dbReference>
<organism evidence="2 3">
    <name type="scientific">Sphaeroforma arctica JP610</name>
    <dbReference type="NCBI Taxonomy" id="667725"/>
    <lineage>
        <taxon>Eukaryota</taxon>
        <taxon>Ichthyosporea</taxon>
        <taxon>Ichthyophonida</taxon>
        <taxon>Sphaeroforma</taxon>
    </lineage>
</organism>
<dbReference type="Proteomes" id="UP000054560">
    <property type="component" value="Unassembled WGS sequence"/>
</dbReference>
<evidence type="ECO:0000259" key="1">
    <source>
        <dbReference type="Pfam" id="PF03915"/>
    </source>
</evidence>
<sequence length="101" mass="11342">TGAVDEDEAEEVMDSVLDEIMYIQVDHNDRMRKVQEMEAKMMKKKIQEQNASPLAVFTMDLSKQKHVLKKTGGVEELERQRKLKAKTAGLGFGSVIEDGGC</sequence>
<reference evidence="2 3" key="1">
    <citation type="submission" date="2011-02" db="EMBL/GenBank/DDBJ databases">
        <title>The Genome Sequence of Sphaeroforma arctica JP610.</title>
        <authorList>
            <consortium name="The Broad Institute Genome Sequencing Platform"/>
            <person name="Russ C."/>
            <person name="Cuomo C."/>
            <person name="Young S.K."/>
            <person name="Zeng Q."/>
            <person name="Gargeya S."/>
            <person name="Alvarado L."/>
            <person name="Berlin A."/>
            <person name="Chapman S.B."/>
            <person name="Chen Z."/>
            <person name="Freedman E."/>
            <person name="Gellesch M."/>
            <person name="Goldberg J."/>
            <person name="Griggs A."/>
            <person name="Gujja S."/>
            <person name="Heilman E."/>
            <person name="Heiman D."/>
            <person name="Howarth C."/>
            <person name="Mehta T."/>
            <person name="Neiman D."/>
            <person name="Pearson M."/>
            <person name="Roberts A."/>
            <person name="Saif S."/>
            <person name="Shea T."/>
            <person name="Shenoy N."/>
            <person name="Sisk P."/>
            <person name="Stolte C."/>
            <person name="Sykes S."/>
            <person name="White J."/>
            <person name="Yandava C."/>
            <person name="Burger G."/>
            <person name="Gray M.W."/>
            <person name="Holland P.W.H."/>
            <person name="King N."/>
            <person name="Lang F.B.F."/>
            <person name="Roger A.J."/>
            <person name="Ruiz-Trillo I."/>
            <person name="Haas B."/>
            <person name="Nusbaum C."/>
            <person name="Birren B."/>
        </authorList>
    </citation>
    <scope>NUCLEOTIDE SEQUENCE [LARGE SCALE GENOMIC DNA]</scope>
    <source>
        <strain evidence="2 3">JP610</strain>
    </source>
</reference>
<evidence type="ECO:0000313" key="2">
    <source>
        <dbReference type="EMBL" id="KNC77299.1"/>
    </source>
</evidence>
<evidence type="ECO:0000313" key="3">
    <source>
        <dbReference type="Proteomes" id="UP000054560"/>
    </source>
</evidence>
<name>A0A0L0FKJ1_9EUKA</name>
<proteinExistence type="predicted"/>
<accession>A0A0L0FKJ1</accession>
<feature type="domain" description="Actin interacting protein 3-like C-terminal" evidence="1">
    <location>
        <begin position="6"/>
        <end position="84"/>
    </location>
</feature>
<dbReference type="GeneID" id="25910747"/>